<sequence>MSTIIFPSDSQQRHEYKTRKMLETRIYVQSFLKKILIQTS</sequence>
<proteinExistence type="predicted"/>
<reference evidence="1" key="2">
    <citation type="journal article" date="2015" name="Data Brief">
        <title>Shoot transcriptome of the giant reed, Arundo donax.</title>
        <authorList>
            <person name="Barrero R.A."/>
            <person name="Guerrero F.D."/>
            <person name="Moolhuijzen P."/>
            <person name="Goolsby J.A."/>
            <person name="Tidwell J."/>
            <person name="Bellgard S.E."/>
            <person name="Bellgard M.I."/>
        </authorList>
    </citation>
    <scope>NUCLEOTIDE SEQUENCE</scope>
    <source>
        <tissue evidence="1">Shoot tissue taken approximately 20 cm above the soil surface</tissue>
    </source>
</reference>
<accession>A0A0A8ZDH7</accession>
<reference evidence="1" key="1">
    <citation type="submission" date="2014-09" db="EMBL/GenBank/DDBJ databases">
        <authorList>
            <person name="Magalhaes I.L.F."/>
            <person name="Oliveira U."/>
            <person name="Santos F.R."/>
            <person name="Vidigal T.H.D.A."/>
            <person name="Brescovit A.D."/>
            <person name="Santos A.J."/>
        </authorList>
    </citation>
    <scope>NUCLEOTIDE SEQUENCE</scope>
    <source>
        <tissue evidence="1">Shoot tissue taken approximately 20 cm above the soil surface</tissue>
    </source>
</reference>
<evidence type="ECO:0000313" key="1">
    <source>
        <dbReference type="EMBL" id="JAD34795.1"/>
    </source>
</evidence>
<dbReference type="EMBL" id="GBRH01263100">
    <property type="protein sequence ID" value="JAD34795.1"/>
    <property type="molecule type" value="Transcribed_RNA"/>
</dbReference>
<dbReference type="AlphaFoldDB" id="A0A0A8ZDH7"/>
<organism evidence="1">
    <name type="scientific">Arundo donax</name>
    <name type="common">Giant reed</name>
    <name type="synonym">Donax arundinaceus</name>
    <dbReference type="NCBI Taxonomy" id="35708"/>
    <lineage>
        <taxon>Eukaryota</taxon>
        <taxon>Viridiplantae</taxon>
        <taxon>Streptophyta</taxon>
        <taxon>Embryophyta</taxon>
        <taxon>Tracheophyta</taxon>
        <taxon>Spermatophyta</taxon>
        <taxon>Magnoliopsida</taxon>
        <taxon>Liliopsida</taxon>
        <taxon>Poales</taxon>
        <taxon>Poaceae</taxon>
        <taxon>PACMAD clade</taxon>
        <taxon>Arundinoideae</taxon>
        <taxon>Arundineae</taxon>
        <taxon>Arundo</taxon>
    </lineage>
</organism>
<protein>
    <submittedName>
        <fullName evidence="1">Uncharacterized protein</fullName>
    </submittedName>
</protein>
<name>A0A0A8ZDH7_ARUDO</name>